<reference evidence="2 3" key="1">
    <citation type="submission" date="2018-10" db="EMBL/GenBank/DDBJ databases">
        <authorList>
            <person name="Perry B.J."/>
            <person name="Sullivan J.T."/>
            <person name="Murphy R.J.T."/>
            <person name="Ramsay J.P."/>
            <person name="Ronson C.W."/>
        </authorList>
    </citation>
    <scope>NUCLEOTIDE SEQUENCE [LARGE SCALE GENOMIC DNA]</scope>
    <source>
        <strain evidence="2 3">R88b</strain>
    </source>
</reference>
<evidence type="ECO:0000313" key="2">
    <source>
        <dbReference type="EMBL" id="QKD04747.1"/>
    </source>
</evidence>
<dbReference type="Proteomes" id="UP000503017">
    <property type="component" value="Chromosome"/>
</dbReference>
<feature type="compositionally biased region" description="Polar residues" evidence="1">
    <location>
        <begin position="48"/>
        <end position="68"/>
    </location>
</feature>
<protein>
    <submittedName>
        <fullName evidence="2">Uncharacterized protein</fullName>
    </submittedName>
</protein>
<feature type="region of interest" description="Disordered" evidence="1">
    <location>
        <begin position="47"/>
        <end position="68"/>
    </location>
</feature>
<dbReference type="EMBL" id="CP033367">
    <property type="protein sequence ID" value="QKD04747.1"/>
    <property type="molecule type" value="Genomic_DNA"/>
</dbReference>
<gene>
    <name evidence="2" type="ORF">EB235_27355</name>
</gene>
<sequence length="68" mass="7765">MQFPRESAMRFSRENRFTLFLALLQQQAVALAPQWRRGHSFAFVCPRSGQNRNRLSPQVLSGTGNSGR</sequence>
<accession>A0A6M7WRP5</accession>
<proteinExistence type="predicted"/>
<evidence type="ECO:0000313" key="3">
    <source>
        <dbReference type="Proteomes" id="UP000503017"/>
    </source>
</evidence>
<evidence type="ECO:0000256" key="1">
    <source>
        <dbReference type="SAM" id="MobiDB-lite"/>
    </source>
</evidence>
<name>A0A6M7WRP5_RHILI</name>
<dbReference type="AlphaFoldDB" id="A0A6M7WRP5"/>
<organism evidence="2 3">
    <name type="scientific">Mesorhizobium loti R88b</name>
    <dbReference type="NCBI Taxonomy" id="935548"/>
    <lineage>
        <taxon>Bacteria</taxon>
        <taxon>Pseudomonadati</taxon>
        <taxon>Pseudomonadota</taxon>
        <taxon>Alphaproteobacteria</taxon>
        <taxon>Hyphomicrobiales</taxon>
        <taxon>Phyllobacteriaceae</taxon>
        <taxon>Mesorhizobium</taxon>
    </lineage>
</organism>